<dbReference type="OrthoDB" id="378654at2"/>
<protein>
    <submittedName>
        <fullName evidence="1">DUF1853 family protein</fullName>
    </submittedName>
</protein>
<dbReference type="RefSeq" id="WP_135481628.1">
    <property type="nucleotide sequence ID" value="NZ_SRMF01000001.1"/>
</dbReference>
<dbReference type="AlphaFoldDB" id="A0A4Z0WIN9"/>
<evidence type="ECO:0000313" key="1">
    <source>
        <dbReference type="EMBL" id="TGG95727.1"/>
    </source>
</evidence>
<gene>
    <name evidence="1" type="ORF">E4656_04775</name>
</gene>
<proteinExistence type="predicted"/>
<reference evidence="1 2" key="1">
    <citation type="submission" date="2019-04" db="EMBL/GenBank/DDBJ databases">
        <title>Natronospirillum operosus gen. nov., sp. nov., a haloalkaliphilic satellite isolated from decaying biomass of laboratory culture of cyanobacterium Geitlerinema sp. and proposal of Natronospirillaceae fam. nov. and Saccharospirillaceae fam. nov.</title>
        <authorList>
            <person name="Kevbrin V."/>
            <person name="Boltyanskaya Y."/>
            <person name="Koziaeva V."/>
            <person name="Grouzdev D.S."/>
            <person name="Park M."/>
            <person name="Cho J."/>
        </authorList>
    </citation>
    <scope>NUCLEOTIDE SEQUENCE [LARGE SCALE GENOMIC DNA]</scope>
    <source>
        <strain evidence="1 2">G-116</strain>
    </source>
</reference>
<dbReference type="Pfam" id="PF08907">
    <property type="entry name" value="DUF1853"/>
    <property type="match status" value="1"/>
</dbReference>
<name>A0A4Z0WIN9_9GAMM</name>
<comment type="caution">
    <text evidence="1">The sequence shown here is derived from an EMBL/GenBank/DDBJ whole genome shotgun (WGS) entry which is preliminary data.</text>
</comment>
<organism evidence="1 2">
    <name type="scientific">Natronospirillum operosum</name>
    <dbReference type="NCBI Taxonomy" id="2759953"/>
    <lineage>
        <taxon>Bacteria</taxon>
        <taxon>Pseudomonadati</taxon>
        <taxon>Pseudomonadota</taxon>
        <taxon>Gammaproteobacteria</taxon>
        <taxon>Oceanospirillales</taxon>
        <taxon>Natronospirillaceae</taxon>
        <taxon>Natronospirillum</taxon>
    </lineage>
</organism>
<evidence type="ECO:0000313" key="2">
    <source>
        <dbReference type="Proteomes" id="UP000297475"/>
    </source>
</evidence>
<accession>A0A4Z0WIN9</accession>
<dbReference type="EMBL" id="SRMF01000001">
    <property type="protein sequence ID" value="TGG95727.1"/>
    <property type="molecule type" value="Genomic_DNA"/>
</dbReference>
<dbReference type="InterPro" id="IPR015003">
    <property type="entry name" value="DUF1853"/>
</dbReference>
<keyword evidence="2" id="KW-1185">Reference proteome</keyword>
<dbReference type="Proteomes" id="UP000297475">
    <property type="component" value="Unassembled WGS sequence"/>
</dbReference>
<sequence>MREPTDSLPPVLRDLYWAISSPPPITLPDGFPWPDERALLGQMLSDPAQARLLAAEIEPCRQQRLGPYFEALWLAWLRHHPHWQLRLHHLPIRSGGRTLGEIDLVVENAARELIHLELAVKFYLRVPASESTDALAQWMGPGLKDTLARKHRHLLQHQLPLGRHPQVISALGRAPDQHAMLLRGRFFQPWSGQPQDLQQAPVWMTLGDCGQIPVDRRILTLERKDWLTGPDRIHWLPGPDWQQQMADMTRPVQVWIEAPEQASGQLWAFVVPDSWPRQARQLLAADGA</sequence>